<protein>
    <submittedName>
        <fullName evidence="1">Uncharacterized protein</fullName>
    </submittedName>
</protein>
<keyword evidence="2" id="KW-1185">Reference proteome</keyword>
<name>A0A5B7E6Q4_PORTR</name>
<proteinExistence type="predicted"/>
<comment type="caution">
    <text evidence="1">The sequence shown here is derived from an EMBL/GenBank/DDBJ whole genome shotgun (WGS) entry which is preliminary data.</text>
</comment>
<dbReference type="AlphaFoldDB" id="A0A5B7E6Q4"/>
<accession>A0A5B7E6Q4</accession>
<evidence type="ECO:0000313" key="2">
    <source>
        <dbReference type="Proteomes" id="UP000324222"/>
    </source>
</evidence>
<gene>
    <name evidence="1" type="ORF">E2C01_022233</name>
</gene>
<reference evidence="1 2" key="1">
    <citation type="submission" date="2019-05" db="EMBL/GenBank/DDBJ databases">
        <title>Another draft genome of Portunus trituberculatus and its Hox gene families provides insights of decapod evolution.</title>
        <authorList>
            <person name="Jeong J.-H."/>
            <person name="Song I."/>
            <person name="Kim S."/>
            <person name="Choi T."/>
            <person name="Kim D."/>
            <person name="Ryu S."/>
            <person name="Kim W."/>
        </authorList>
    </citation>
    <scope>NUCLEOTIDE SEQUENCE [LARGE SCALE GENOMIC DNA]</scope>
    <source>
        <tissue evidence="1">Muscle</tissue>
    </source>
</reference>
<sequence>MGPRRHHFTQGHALCSGGIIAIRAGWCEAGDDPSAITTPCTTAVDGFAEGNDAKTVLEDTTSDEQTRRQANDALQEVLEAADEGALWSHFAKSFALAEMETNFSRVTVQGLLGSSHHEAEGTARPLPA</sequence>
<evidence type="ECO:0000313" key="1">
    <source>
        <dbReference type="EMBL" id="MPC29017.1"/>
    </source>
</evidence>
<organism evidence="1 2">
    <name type="scientific">Portunus trituberculatus</name>
    <name type="common">Swimming crab</name>
    <name type="synonym">Neptunus trituberculatus</name>
    <dbReference type="NCBI Taxonomy" id="210409"/>
    <lineage>
        <taxon>Eukaryota</taxon>
        <taxon>Metazoa</taxon>
        <taxon>Ecdysozoa</taxon>
        <taxon>Arthropoda</taxon>
        <taxon>Crustacea</taxon>
        <taxon>Multicrustacea</taxon>
        <taxon>Malacostraca</taxon>
        <taxon>Eumalacostraca</taxon>
        <taxon>Eucarida</taxon>
        <taxon>Decapoda</taxon>
        <taxon>Pleocyemata</taxon>
        <taxon>Brachyura</taxon>
        <taxon>Eubrachyura</taxon>
        <taxon>Portunoidea</taxon>
        <taxon>Portunidae</taxon>
        <taxon>Portuninae</taxon>
        <taxon>Portunus</taxon>
    </lineage>
</organism>
<dbReference type="Proteomes" id="UP000324222">
    <property type="component" value="Unassembled WGS sequence"/>
</dbReference>
<dbReference type="EMBL" id="VSRR010002002">
    <property type="protein sequence ID" value="MPC29017.1"/>
    <property type="molecule type" value="Genomic_DNA"/>
</dbReference>